<dbReference type="EMBL" id="VOOR01000013">
    <property type="protein sequence ID" value="TXB63774.1"/>
    <property type="molecule type" value="Genomic_DNA"/>
</dbReference>
<dbReference type="Proteomes" id="UP000321580">
    <property type="component" value="Unassembled WGS sequence"/>
</dbReference>
<dbReference type="AlphaFoldDB" id="A0A5C6RP74"/>
<dbReference type="InterPro" id="IPR003754">
    <property type="entry name" value="4pyrrol_synth_uPrphyn_synth"/>
</dbReference>
<dbReference type="GO" id="GO:0033014">
    <property type="term" value="P:tetrapyrrole biosynthetic process"/>
    <property type="evidence" value="ECO:0007669"/>
    <property type="project" value="InterPro"/>
</dbReference>
<dbReference type="Pfam" id="PF02602">
    <property type="entry name" value="HEM4"/>
    <property type="match status" value="1"/>
</dbReference>
<organism evidence="2 3">
    <name type="scientific">Phaeodactylibacter luteus</name>
    <dbReference type="NCBI Taxonomy" id="1564516"/>
    <lineage>
        <taxon>Bacteria</taxon>
        <taxon>Pseudomonadati</taxon>
        <taxon>Bacteroidota</taxon>
        <taxon>Saprospiria</taxon>
        <taxon>Saprospirales</taxon>
        <taxon>Haliscomenobacteraceae</taxon>
        <taxon>Phaeodactylibacter</taxon>
    </lineage>
</organism>
<dbReference type="RefSeq" id="WP_147166950.1">
    <property type="nucleotide sequence ID" value="NZ_VOOR01000013.1"/>
</dbReference>
<evidence type="ECO:0000313" key="3">
    <source>
        <dbReference type="Proteomes" id="UP000321580"/>
    </source>
</evidence>
<dbReference type="OrthoDB" id="9815856at2"/>
<dbReference type="SUPFAM" id="SSF69618">
    <property type="entry name" value="HemD-like"/>
    <property type="match status" value="1"/>
</dbReference>
<dbReference type="InterPro" id="IPR036108">
    <property type="entry name" value="4pyrrol_syn_uPrphyn_synt_sf"/>
</dbReference>
<keyword evidence="3" id="KW-1185">Reference proteome</keyword>
<comment type="caution">
    <text evidence="2">The sequence shown here is derived from an EMBL/GenBank/DDBJ whole genome shotgun (WGS) entry which is preliminary data.</text>
</comment>
<evidence type="ECO:0000259" key="1">
    <source>
        <dbReference type="Pfam" id="PF02602"/>
    </source>
</evidence>
<protein>
    <submittedName>
        <fullName evidence="2">Uroporphyrinogen-III synthase</fullName>
    </submittedName>
</protein>
<gene>
    <name evidence="2" type="ORF">FRY97_08115</name>
</gene>
<evidence type="ECO:0000313" key="2">
    <source>
        <dbReference type="EMBL" id="TXB63774.1"/>
    </source>
</evidence>
<reference evidence="2 3" key="1">
    <citation type="submission" date="2019-08" db="EMBL/GenBank/DDBJ databases">
        <title>Genome of Phaeodactylibacter luteus.</title>
        <authorList>
            <person name="Bowman J.P."/>
        </authorList>
    </citation>
    <scope>NUCLEOTIDE SEQUENCE [LARGE SCALE GENOMIC DNA]</scope>
    <source>
        <strain evidence="2 3">KCTC 42180</strain>
    </source>
</reference>
<name>A0A5C6RP74_9BACT</name>
<accession>A0A5C6RP74</accession>
<dbReference type="GO" id="GO:0004852">
    <property type="term" value="F:uroporphyrinogen-III synthase activity"/>
    <property type="evidence" value="ECO:0007669"/>
    <property type="project" value="InterPro"/>
</dbReference>
<proteinExistence type="predicted"/>
<dbReference type="CDD" id="cd06578">
    <property type="entry name" value="HemD"/>
    <property type="match status" value="1"/>
</dbReference>
<feature type="domain" description="Tetrapyrrole biosynthesis uroporphyrinogen III synthase" evidence="1">
    <location>
        <begin position="43"/>
        <end position="215"/>
    </location>
</feature>
<dbReference type="Gene3D" id="3.40.50.10090">
    <property type="match status" value="2"/>
</dbReference>
<sequence>MEIAPRTVSITRALQPGSPFREKMEGAGWVVHGQSLIRFRCCAPPALPEADWLFFYSPRGADCLSRLHPSPAGYRMAAVGPGTAAAMQRHGWLPDFTGTGRPGETAEAFAKEASGHSVAFVQAKHSRQSVQKALGGRVAAQSVVAYDNEAAPPAEQWPSAAIVFTSPMSARAYLSVFPLLPGQRAFAIGQPTKDALASLGVAAPQAERPDEEAMAQMVLAALL</sequence>